<dbReference type="Pfam" id="PF05521">
    <property type="entry name" value="Phage_HCP"/>
    <property type="match status" value="1"/>
</dbReference>
<name>A0A7T5EM97_9BACL</name>
<reference evidence="1 2" key="1">
    <citation type="submission" date="2020-12" db="EMBL/GenBank/DDBJ databases">
        <title>strain FJAT-54423T represents a novel species of the genus Brevibacillus.</title>
        <authorList>
            <person name="Tang R."/>
        </authorList>
    </citation>
    <scope>NUCLEOTIDE SEQUENCE [LARGE SCALE GENOMIC DNA]</scope>
    <source>
        <strain evidence="1 2">FJAT-54423</strain>
    </source>
</reference>
<proteinExistence type="predicted"/>
<gene>
    <name evidence="1" type="ORF">JD108_04600</name>
</gene>
<accession>A0A7T5EM97</accession>
<dbReference type="Gene3D" id="2.40.10.270">
    <property type="entry name" value="Bacteriophage SPP1 head-tail adaptor protein"/>
    <property type="match status" value="1"/>
</dbReference>
<dbReference type="InterPro" id="IPR038666">
    <property type="entry name" value="SSP1_head-tail_sf"/>
</dbReference>
<dbReference type="Proteomes" id="UP000595847">
    <property type="component" value="Chromosome"/>
</dbReference>
<dbReference type="AlphaFoldDB" id="A0A7T5EM97"/>
<dbReference type="RefSeq" id="WP_198828745.1">
    <property type="nucleotide sequence ID" value="NZ_CP066308.1"/>
</dbReference>
<evidence type="ECO:0000313" key="1">
    <source>
        <dbReference type="EMBL" id="QQE75215.1"/>
    </source>
</evidence>
<organism evidence="1 2">
    <name type="scientific">Brevibacillus composti</name>
    <dbReference type="NCBI Taxonomy" id="2796470"/>
    <lineage>
        <taxon>Bacteria</taxon>
        <taxon>Bacillati</taxon>
        <taxon>Bacillota</taxon>
        <taxon>Bacilli</taxon>
        <taxon>Bacillales</taxon>
        <taxon>Paenibacillaceae</taxon>
        <taxon>Brevibacillus</taxon>
    </lineage>
</organism>
<evidence type="ECO:0000313" key="2">
    <source>
        <dbReference type="Proteomes" id="UP000595847"/>
    </source>
</evidence>
<dbReference type="KEGG" id="bcop:JD108_04600"/>
<dbReference type="NCBIfam" id="TIGR01563">
    <property type="entry name" value="gp16_SPP1"/>
    <property type="match status" value="1"/>
</dbReference>
<dbReference type="InterPro" id="IPR008767">
    <property type="entry name" value="Phage_SPP1_head-tail_adaptor"/>
</dbReference>
<dbReference type="EMBL" id="CP066308">
    <property type="protein sequence ID" value="QQE75215.1"/>
    <property type="molecule type" value="Genomic_DNA"/>
</dbReference>
<protein>
    <submittedName>
        <fullName evidence="1">Phage head closure protein</fullName>
    </submittedName>
</protein>
<sequence>MKSLVNRLNKRVTIRRQIWAENSMGERKQAWEDYVTVWASVEPLRGQEFFVAQRSEADVTTRIRIRHRDDIDRSMTVRCNGVDFEIMYIIHPNFNGRELQLMCRERQ</sequence>